<feature type="domain" description="HNH nuclease" evidence="3">
    <location>
        <begin position="457"/>
        <end position="505"/>
    </location>
</feature>
<gene>
    <name evidence="4" type="ORF">TPR58_02740</name>
</gene>
<keyword evidence="1" id="KW-0808">Transferase</keyword>
<sequence length="586" mass="64049">MSVSETAIGIYDAQASTLAARYDDPALLRVHDPILSLLPDNQVDALALDVGAGSGRDAAWLVTRGYQVVAVEPAAGMRAEGQRRHPDPAIRWLDDRLPSLAKVHGLGLAYDLIQLAAVWQHIAPEDRARAFRKLVTLLKPGGLIILTLREGAAPADRPMFEVSLGEIEGLARVHGLELLRAVPSGDRIGRGDVRWTHVVLRMPDDGSGALPLIRGIVLADDKSSTYKLALLRSVARIADVAPATARPSHDEPDTVEVPLGLVALNWVRMYLPLVRAGLPQAPRNSGPEGLGFAKTGFRALLADGFAALDLRPGASFAGDRAAAVAAAISEAATTIANMPANFTRYPGTDRRVFGASKARATRPTETLTLDVETLRKWGSLSVPGPVWRTLTRLGAWVEPVLIAEWARLMRGYAERMSRSLPPGAAEAALAWEEPLRDTVLGRTAAERLLARRVPVSCVWSGQHLNPARLDIDHCLPWSAWPCGDLWNLMPADRRINQHQKRDRLPSQSAMAGARLRVTSWWQSAWIEDAALGARFLREADAALPIERGASLDDIFTALEWRRLRLRQDQQVPEWNGPRSTTARLDR</sequence>
<name>A0ABV0B4K8_9SPHN</name>
<dbReference type="PANTHER" id="PTHR43861">
    <property type="entry name" value="TRANS-ACONITATE 2-METHYLTRANSFERASE-RELATED"/>
    <property type="match status" value="1"/>
</dbReference>
<feature type="domain" description="Methyltransferase type 11" evidence="2">
    <location>
        <begin position="48"/>
        <end position="146"/>
    </location>
</feature>
<dbReference type="Pfam" id="PF08241">
    <property type="entry name" value="Methyltransf_11"/>
    <property type="match status" value="1"/>
</dbReference>
<dbReference type="EMBL" id="JBDIZK010000001">
    <property type="protein sequence ID" value="MEN3746070.1"/>
    <property type="molecule type" value="Genomic_DNA"/>
</dbReference>
<accession>A0ABV0B4K8</accession>
<dbReference type="Gene3D" id="3.40.50.150">
    <property type="entry name" value="Vaccinia Virus protein VP39"/>
    <property type="match status" value="1"/>
</dbReference>
<dbReference type="InterPro" id="IPR003615">
    <property type="entry name" value="HNH_nuc"/>
</dbReference>
<evidence type="ECO:0000259" key="3">
    <source>
        <dbReference type="Pfam" id="PF13395"/>
    </source>
</evidence>
<evidence type="ECO:0000313" key="5">
    <source>
        <dbReference type="Proteomes" id="UP001427805"/>
    </source>
</evidence>
<evidence type="ECO:0000256" key="1">
    <source>
        <dbReference type="ARBA" id="ARBA00022679"/>
    </source>
</evidence>
<dbReference type="Gene3D" id="1.10.30.50">
    <property type="match status" value="1"/>
</dbReference>
<dbReference type="CDD" id="cd02440">
    <property type="entry name" value="AdoMet_MTases"/>
    <property type="match status" value="1"/>
</dbReference>
<dbReference type="InterPro" id="IPR029063">
    <property type="entry name" value="SAM-dependent_MTases_sf"/>
</dbReference>
<dbReference type="Proteomes" id="UP001427805">
    <property type="component" value="Unassembled WGS sequence"/>
</dbReference>
<dbReference type="GO" id="GO:0008168">
    <property type="term" value="F:methyltransferase activity"/>
    <property type="evidence" value="ECO:0007669"/>
    <property type="project" value="UniProtKB-KW"/>
</dbReference>
<dbReference type="InterPro" id="IPR013216">
    <property type="entry name" value="Methyltransf_11"/>
</dbReference>
<dbReference type="SUPFAM" id="SSF53335">
    <property type="entry name" value="S-adenosyl-L-methionine-dependent methyltransferases"/>
    <property type="match status" value="1"/>
</dbReference>
<dbReference type="PANTHER" id="PTHR43861:SF3">
    <property type="entry name" value="PUTATIVE (AFU_ORTHOLOGUE AFUA_2G14390)-RELATED"/>
    <property type="match status" value="1"/>
</dbReference>
<evidence type="ECO:0000313" key="4">
    <source>
        <dbReference type="EMBL" id="MEN3746070.1"/>
    </source>
</evidence>
<keyword evidence="4" id="KW-0489">Methyltransferase</keyword>
<evidence type="ECO:0000259" key="2">
    <source>
        <dbReference type="Pfam" id="PF08241"/>
    </source>
</evidence>
<organism evidence="4 5">
    <name type="scientific">Sphingomonas rustica</name>
    <dbReference type="NCBI Taxonomy" id="3103142"/>
    <lineage>
        <taxon>Bacteria</taxon>
        <taxon>Pseudomonadati</taxon>
        <taxon>Pseudomonadota</taxon>
        <taxon>Alphaproteobacteria</taxon>
        <taxon>Sphingomonadales</taxon>
        <taxon>Sphingomonadaceae</taxon>
        <taxon>Sphingomonas</taxon>
    </lineage>
</organism>
<proteinExistence type="predicted"/>
<comment type="caution">
    <text evidence="4">The sequence shown here is derived from an EMBL/GenBank/DDBJ whole genome shotgun (WGS) entry which is preliminary data.</text>
</comment>
<dbReference type="RefSeq" id="WP_346245060.1">
    <property type="nucleotide sequence ID" value="NZ_JBDIZK010000001.1"/>
</dbReference>
<dbReference type="Pfam" id="PF13395">
    <property type="entry name" value="HNH_4"/>
    <property type="match status" value="1"/>
</dbReference>
<keyword evidence="5" id="KW-1185">Reference proteome</keyword>
<reference evidence="4 5" key="1">
    <citation type="submission" date="2024-05" db="EMBL/GenBank/DDBJ databases">
        <title>Sphingomonas sp. HF-S3 16S ribosomal RNA gene Genome sequencing and assembly.</title>
        <authorList>
            <person name="Lee H."/>
        </authorList>
    </citation>
    <scope>NUCLEOTIDE SEQUENCE [LARGE SCALE GENOMIC DNA]</scope>
    <source>
        <strain evidence="4 5">HF-S3</strain>
    </source>
</reference>
<protein>
    <submittedName>
        <fullName evidence="4">Methyltransferase domain-containing protein</fullName>
    </submittedName>
</protein>
<dbReference type="GO" id="GO:0032259">
    <property type="term" value="P:methylation"/>
    <property type="evidence" value="ECO:0007669"/>
    <property type="project" value="UniProtKB-KW"/>
</dbReference>